<proteinExistence type="predicted"/>
<dbReference type="AlphaFoldDB" id="A0AAV4RMN3"/>
<accession>A0AAV4RMN3</accession>
<name>A0AAV4RMN3_9ARAC</name>
<protein>
    <submittedName>
        <fullName evidence="1">Uncharacterized protein</fullName>
    </submittedName>
</protein>
<keyword evidence="2" id="KW-1185">Reference proteome</keyword>
<evidence type="ECO:0000313" key="2">
    <source>
        <dbReference type="Proteomes" id="UP001054837"/>
    </source>
</evidence>
<reference evidence="1 2" key="1">
    <citation type="submission" date="2021-06" db="EMBL/GenBank/DDBJ databases">
        <title>Caerostris darwini draft genome.</title>
        <authorList>
            <person name="Kono N."/>
            <person name="Arakawa K."/>
        </authorList>
    </citation>
    <scope>NUCLEOTIDE SEQUENCE [LARGE SCALE GENOMIC DNA]</scope>
</reference>
<gene>
    <name evidence="1" type="ORF">CDAR_126551</name>
</gene>
<dbReference type="EMBL" id="BPLQ01006315">
    <property type="protein sequence ID" value="GIY21551.1"/>
    <property type="molecule type" value="Genomic_DNA"/>
</dbReference>
<comment type="caution">
    <text evidence="1">The sequence shown here is derived from an EMBL/GenBank/DDBJ whole genome shotgun (WGS) entry which is preliminary data.</text>
</comment>
<organism evidence="1 2">
    <name type="scientific">Caerostris darwini</name>
    <dbReference type="NCBI Taxonomy" id="1538125"/>
    <lineage>
        <taxon>Eukaryota</taxon>
        <taxon>Metazoa</taxon>
        <taxon>Ecdysozoa</taxon>
        <taxon>Arthropoda</taxon>
        <taxon>Chelicerata</taxon>
        <taxon>Arachnida</taxon>
        <taxon>Araneae</taxon>
        <taxon>Araneomorphae</taxon>
        <taxon>Entelegynae</taxon>
        <taxon>Araneoidea</taxon>
        <taxon>Araneidae</taxon>
        <taxon>Caerostris</taxon>
    </lineage>
</organism>
<evidence type="ECO:0000313" key="1">
    <source>
        <dbReference type="EMBL" id="GIY21551.1"/>
    </source>
</evidence>
<sequence length="98" mass="11091">MPFTSLNLSLFASLIHPSSQIRLIQRPLPTPISGLITELFRVNKLHADSQLDASRPYIYRPHEYASENAGSSVIRSRRPPFLTGSSLPKYGHFAPRFR</sequence>
<dbReference type="Proteomes" id="UP001054837">
    <property type="component" value="Unassembled WGS sequence"/>
</dbReference>